<dbReference type="InterPro" id="IPR036305">
    <property type="entry name" value="RGS_sf"/>
</dbReference>
<feature type="coiled-coil region" evidence="2">
    <location>
        <begin position="1069"/>
        <end position="1103"/>
    </location>
</feature>
<dbReference type="RefSeq" id="XP_051441886.1">
    <property type="nucleotide sequence ID" value="XM_051591253.1"/>
</dbReference>
<protein>
    <submittedName>
        <fullName evidence="8">Uncharacterized protein</fullName>
    </submittedName>
</protein>
<feature type="region of interest" description="Disordered" evidence="3">
    <location>
        <begin position="345"/>
        <end position="364"/>
    </location>
</feature>
<dbReference type="InterPro" id="IPR044926">
    <property type="entry name" value="RGS_subdomain_2"/>
</dbReference>
<dbReference type="PROSITE" id="PS50132">
    <property type="entry name" value="RGS"/>
    <property type="match status" value="1"/>
</dbReference>
<keyword evidence="4" id="KW-0812">Transmembrane</keyword>
<evidence type="ECO:0000256" key="2">
    <source>
        <dbReference type="SAM" id="Coils"/>
    </source>
</evidence>
<dbReference type="GO" id="GO:0035091">
    <property type="term" value="F:phosphatidylinositol binding"/>
    <property type="evidence" value="ECO:0007669"/>
    <property type="project" value="InterPro"/>
</dbReference>
<feature type="region of interest" description="Disordered" evidence="3">
    <location>
        <begin position="1496"/>
        <end position="1519"/>
    </location>
</feature>
<evidence type="ECO:0000259" key="6">
    <source>
        <dbReference type="PROSITE" id="PS50195"/>
    </source>
</evidence>
<evidence type="ECO:0000256" key="3">
    <source>
        <dbReference type="SAM" id="MobiDB-lite"/>
    </source>
</evidence>
<dbReference type="InterPro" id="IPR036871">
    <property type="entry name" value="PX_dom_sf"/>
</dbReference>
<dbReference type="InterPro" id="IPR016137">
    <property type="entry name" value="RGS"/>
</dbReference>
<feature type="domain" description="RGS" evidence="5">
    <location>
        <begin position="517"/>
        <end position="656"/>
    </location>
</feature>
<feature type="domain" description="PXA" evidence="7">
    <location>
        <begin position="122"/>
        <end position="314"/>
    </location>
</feature>
<feature type="compositionally biased region" description="Polar residues" evidence="3">
    <location>
        <begin position="825"/>
        <end position="836"/>
    </location>
</feature>
<dbReference type="SMART" id="SM00315">
    <property type="entry name" value="RGS"/>
    <property type="match status" value="1"/>
</dbReference>
<organism evidence="8 9">
    <name type="scientific">Umbelopsis ramanniana AG</name>
    <dbReference type="NCBI Taxonomy" id="1314678"/>
    <lineage>
        <taxon>Eukaryota</taxon>
        <taxon>Fungi</taxon>
        <taxon>Fungi incertae sedis</taxon>
        <taxon>Mucoromycota</taxon>
        <taxon>Mucoromycotina</taxon>
        <taxon>Umbelopsidomycetes</taxon>
        <taxon>Umbelopsidales</taxon>
        <taxon>Umbelopsidaceae</taxon>
        <taxon>Umbelopsis</taxon>
    </lineage>
</organism>
<feature type="compositionally biased region" description="Low complexity" evidence="3">
    <location>
        <begin position="913"/>
        <end position="923"/>
    </location>
</feature>
<dbReference type="SUPFAM" id="SSF48097">
    <property type="entry name" value="Regulator of G-protein signaling, RGS"/>
    <property type="match status" value="1"/>
</dbReference>
<dbReference type="SMART" id="SM00312">
    <property type="entry name" value="PX"/>
    <property type="match status" value="1"/>
</dbReference>
<dbReference type="Pfam" id="PF08628">
    <property type="entry name" value="Nexin_C"/>
    <property type="match status" value="1"/>
</dbReference>
<dbReference type="GeneID" id="75916596"/>
<dbReference type="InterPro" id="IPR003114">
    <property type="entry name" value="Phox_assoc"/>
</dbReference>
<keyword evidence="4" id="KW-0472">Membrane</keyword>
<feature type="transmembrane region" description="Helical" evidence="4">
    <location>
        <begin position="12"/>
        <end position="32"/>
    </location>
</feature>
<feature type="region of interest" description="Disordered" evidence="3">
    <location>
        <begin position="491"/>
        <end position="510"/>
    </location>
</feature>
<feature type="region of interest" description="Disordered" evidence="3">
    <location>
        <begin position="662"/>
        <end position="681"/>
    </location>
</feature>
<feature type="transmembrane region" description="Helical" evidence="4">
    <location>
        <begin position="38"/>
        <end position="67"/>
    </location>
</feature>
<feature type="compositionally biased region" description="Polar residues" evidence="3">
    <location>
        <begin position="945"/>
        <end position="956"/>
    </location>
</feature>
<dbReference type="InterPro" id="IPR001683">
    <property type="entry name" value="PX_dom"/>
</dbReference>
<reference evidence="8" key="2">
    <citation type="journal article" date="2022" name="Proc. Natl. Acad. Sci. U.S.A.">
        <title>Diploid-dominant life cycles characterize the early evolution of Fungi.</title>
        <authorList>
            <person name="Amses K.R."/>
            <person name="Simmons D.R."/>
            <person name="Longcore J.E."/>
            <person name="Mondo S.J."/>
            <person name="Seto K."/>
            <person name="Jeronimo G.H."/>
            <person name="Bonds A.E."/>
            <person name="Quandt C.A."/>
            <person name="Davis W.J."/>
            <person name="Chang Y."/>
            <person name="Federici B.A."/>
            <person name="Kuo A."/>
            <person name="LaButti K."/>
            <person name="Pangilinan J."/>
            <person name="Andreopoulos W."/>
            <person name="Tritt A."/>
            <person name="Riley R."/>
            <person name="Hundley H."/>
            <person name="Johnson J."/>
            <person name="Lipzen A."/>
            <person name="Barry K."/>
            <person name="Lang B.F."/>
            <person name="Cuomo C.A."/>
            <person name="Buchler N.E."/>
            <person name="Grigoriev I.V."/>
            <person name="Spatafora J.W."/>
            <person name="Stajich J.E."/>
            <person name="James T.Y."/>
        </authorList>
    </citation>
    <scope>NUCLEOTIDE SEQUENCE</scope>
    <source>
        <strain evidence="8">AG</strain>
    </source>
</reference>
<feature type="region of interest" description="Disordered" evidence="3">
    <location>
        <begin position="813"/>
        <end position="853"/>
    </location>
</feature>
<accession>A0AAD5E528</accession>
<feature type="compositionally biased region" description="Basic and acidic residues" evidence="3">
    <location>
        <begin position="717"/>
        <end position="733"/>
    </location>
</feature>
<dbReference type="PROSITE" id="PS50195">
    <property type="entry name" value="PX"/>
    <property type="match status" value="1"/>
</dbReference>
<sequence>MNGSITSLAGRTLLVLLLLVLLFGLCWIVIYLPQTPYYVFGSVVLIFTCLVSLLTLNFGILVIYVNYVINPAYRKVKASTQRSRLQIFKPLAFTQTQTWAEILAQRQLETERIDVAPIIPSSVSISQSFDNVISLLIRDFVSAWFVRISQSPNEIGFPQAVESAIRSASFTLKERLEKTDLLDVAVNRIIPKITAHISDYRVAEMHMRGKTLERSLTQSDELDLLLASQYRGGKLHVALSTSAVSTKITETAHLRQVIGRIIPLIIPEKEGRSAAVTVLTREIVACVVLQPICDMLSDPDYWNQTINTQLSKAIREQNMVKKLREVLNRHAEDLDNEDMQAIAKAEARAHKKSKSKHHKGSAKTNEELLAALRHKGQGEITGMDDEDDSMLPYDPELESQLGFGLTNKGLRSFEEFLKMIQDEKNLLDVKRIRNDIVTQIRKKKAQIVDREPGEIVNGEKVEDILKYVHRLTIAKTYADRRIEILTGEKLTDQGTSSRSRSNQREHTSSVSLAQTVDLKDVLSDSSGLSYFMEFMDRRGDMIRLQFWLLVEGFKTSTNGQTERNDSAYLDDVRMVYDMYFSETAVHRISIPDDIYQDLQHIVDYIQHPSEVNDNFLQNAGKEASRILATIQQIVFQDIKTNDFSAFKRSDLYFKYLTTYANSDREPPTKSRRSLDDSRLPDSATAKLIREEDESLSKQPLLLERAASARPHLSPKWDSVDSERAESDSELDHPRVAGAIKANHAEEGEISVHPKRPLNAAAQFGRARGHSRAISDTTSFGNPNRFQSFGKFLEAPNDWLPSSEWYPFRKRKDESQANATEKKRLSISSSIHSLETNRQYDEDDNMTSSVGTLDESDRNAILQLQGEAYRTATVEAVEAEFQSIMDNGEMNLSEHEDVTDGDDDNHNLSQRTNRSAPVSPSSPRATPPLPHGRMSPPVTRPRKLSTDSMTPPSNRSSLLIRPSKYAKSSMALPVSNTSASPAWTSANNSKMTSEVAHDEMDLMSPVSVSSNLDKVHDALDKTADGELSDVHLAPPGDLMLAVKIEKLSDDIEKLTQQESIVDALIRKAEAAQKLEELRILQKSKNALIRELHQIQYQKSQYESQEFENVLVPGRTNVSITNSTIGTDNHGDYALYVIEIHQVGYDGNYDSGWVVGRRYSEFYALHRQLYAKYPMVRMFDFPRKRAILKLQKTFVESRRIALEKYLQQLIKSPDICKSATLRAFLSQQNIYAPTNADPTDSHSASSSRGFTSSPLQRTGSGGSTHSTRGRPRSRPSSVSSEIIDDINFRSFGANTGDFVPGNLPMDTDYLEQMKGRPGLKHQGSTGFMRHIYKTVAQGIDDMLVGPSMLDLITQQLGQQVMEFSADPSTAPLVPGQTPEYSSESDNVTAAVVSAAASLGLNLSQTTPTQPQNEAIDGFGKSAEAEGTTRFTDSLCDLFIEMFELREKNNWLRRQAVIIVLQQLFGGTVERKLRETSKSLQSEDMILLALQKITDSLWPNGERAPPKEARKHEQQMKEREEANRKLSTWLPDTIGNMVGRQNARKGARRLFTVLQNKRLNQQLVYTMLDEIFIALFPELEGLDQKRI</sequence>
<dbReference type="SUPFAM" id="SSF64268">
    <property type="entry name" value="PX domain"/>
    <property type="match status" value="1"/>
</dbReference>
<dbReference type="SMART" id="SM00313">
    <property type="entry name" value="PXA"/>
    <property type="match status" value="1"/>
</dbReference>
<feature type="compositionally biased region" description="Basic and acidic residues" evidence="3">
    <location>
        <begin position="813"/>
        <end position="823"/>
    </location>
</feature>
<feature type="compositionally biased region" description="Basic and acidic residues" evidence="3">
    <location>
        <begin position="662"/>
        <end position="679"/>
    </location>
</feature>
<comment type="similarity">
    <text evidence="1">Belongs to the sorting nexin family.</text>
</comment>
<keyword evidence="4" id="KW-1133">Transmembrane helix</keyword>
<reference evidence="8" key="1">
    <citation type="submission" date="2021-06" db="EMBL/GenBank/DDBJ databases">
        <authorList>
            <consortium name="DOE Joint Genome Institute"/>
            <person name="Mondo S.J."/>
            <person name="Amses K.R."/>
            <person name="Simmons D.R."/>
            <person name="Longcore J.E."/>
            <person name="Seto K."/>
            <person name="Alves G.H."/>
            <person name="Bonds A.E."/>
            <person name="Quandt C.A."/>
            <person name="Davis W.J."/>
            <person name="Chang Y."/>
            <person name="Letcher P.M."/>
            <person name="Powell M.J."/>
            <person name="Kuo A."/>
            <person name="Labutti K."/>
            <person name="Pangilinan J."/>
            <person name="Andreopoulos W."/>
            <person name="Tritt A."/>
            <person name="Riley R."/>
            <person name="Hundley H."/>
            <person name="Johnson J."/>
            <person name="Lipzen A."/>
            <person name="Barry K."/>
            <person name="Berbee M.L."/>
            <person name="Buchler N.E."/>
            <person name="Grigoriev I.V."/>
            <person name="Spatafora J.W."/>
            <person name="Stajich J.E."/>
            <person name="James T.Y."/>
        </authorList>
    </citation>
    <scope>NUCLEOTIDE SEQUENCE</scope>
    <source>
        <strain evidence="8">AG</strain>
    </source>
</reference>
<dbReference type="PROSITE" id="PS51207">
    <property type="entry name" value="PXA"/>
    <property type="match status" value="1"/>
</dbReference>
<gene>
    <name evidence="8" type="ORF">K450DRAFT_254742</name>
</gene>
<evidence type="ECO:0000256" key="4">
    <source>
        <dbReference type="SAM" id="Phobius"/>
    </source>
</evidence>
<feature type="compositionally biased region" description="Basic and acidic residues" evidence="3">
    <location>
        <begin position="1501"/>
        <end position="1519"/>
    </location>
</feature>
<name>A0AAD5E528_UMBRA</name>
<feature type="region of interest" description="Disordered" evidence="3">
    <location>
        <begin position="1232"/>
        <end position="1277"/>
    </location>
</feature>
<dbReference type="PANTHER" id="PTHR22775">
    <property type="entry name" value="SORTING NEXIN"/>
    <property type="match status" value="1"/>
</dbReference>
<dbReference type="InterPro" id="IPR013937">
    <property type="entry name" value="Sorting_nexin_C"/>
</dbReference>
<feature type="compositionally biased region" description="Basic residues" evidence="3">
    <location>
        <begin position="349"/>
        <end position="361"/>
    </location>
</feature>
<dbReference type="Gene3D" id="1.10.167.10">
    <property type="entry name" value="Regulator of G-protein Signalling 4, domain 2"/>
    <property type="match status" value="1"/>
</dbReference>
<feature type="domain" description="PX" evidence="6">
    <location>
        <begin position="1112"/>
        <end position="1230"/>
    </location>
</feature>
<feature type="region of interest" description="Disordered" evidence="3">
    <location>
        <begin position="712"/>
        <end position="733"/>
    </location>
</feature>
<dbReference type="PANTHER" id="PTHR22775:SF3">
    <property type="entry name" value="SORTING NEXIN-13"/>
    <property type="match status" value="1"/>
</dbReference>
<evidence type="ECO:0000259" key="7">
    <source>
        <dbReference type="PROSITE" id="PS51207"/>
    </source>
</evidence>
<evidence type="ECO:0000259" key="5">
    <source>
        <dbReference type="PROSITE" id="PS50132"/>
    </source>
</evidence>
<dbReference type="Pfam" id="PF02194">
    <property type="entry name" value="PXA"/>
    <property type="match status" value="1"/>
</dbReference>
<keyword evidence="2" id="KW-0175">Coiled coil</keyword>
<dbReference type="Pfam" id="PF00615">
    <property type="entry name" value="RGS"/>
    <property type="match status" value="1"/>
</dbReference>
<evidence type="ECO:0000256" key="1">
    <source>
        <dbReference type="ARBA" id="ARBA00010883"/>
    </source>
</evidence>
<dbReference type="Proteomes" id="UP001206595">
    <property type="component" value="Unassembled WGS sequence"/>
</dbReference>
<comment type="caution">
    <text evidence="8">The sequence shown here is derived from an EMBL/GenBank/DDBJ whole genome shotgun (WGS) entry which is preliminary data.</text>
</comment>
<dbReference type="Pfam" id="PF00787">
    <property type="entry name" value="PX"/>
    <property type="match status" value="1"/>
</dbReference>
<evidence type="ECO:0000313" key="9">
    <source>
        <dbReference type="Proteomes" id="UP001206595"/>
    </source>
</evidence>
<evidence type="ECO:0000313" key="8">
    <source>
        <dbReference type="EMBL" id="KAI8576882.1"/>
    </source>
</evidence>
<feature type="compositionally biased region" description="Polar residues" evidence="3">
    <location>
        <begin position="1232"/>
        <end position="1254"/>
    </location>
</feature>
<keyword evidence="9" id="KW-1185">Reference proteome</keyword>
<proteinExistence type="inferred from homology"/>
<dbReference type="Gene3D" id="3.30.1520.10">
    <property type="entry name" value="Phox-like domain"/>
    <property type="match status" value="1"/>
</dbReference>
<feature type="region of interest" description="Disordered" evidence="3">
    <location>
        <begin position="892"/>
        <end position="956"/>
    </location>
</feature>
<dbReference type="EMBL" id="MU620948">
    <property type="protein sequence ID" value="KAI8576882.1"/>
    <property type="molecule type" value="Genomic_DNA"/>
</dbReference>